<feature type="non-terminal residue" evidence="1">
    <location>
        <position position="360"/>
    </location>
</feature>
<dbReference type="AlphaFoldDB" id="J9D8P4"/>
<name>J9D8P4_9ZZZZ</name>
<reference evidence="1" key="1">
    <citation type="journal article" date="2012" name="PLoS ONE">
        <title>Gene sets for utilization of primary and secondary nutrition supplies in the distal gut of endangered iberian lynx.</title>
        <authorList>
            <person name="Alcaide M."/>
            <person name="Messina E."/>
            <person name="Richter M."/>
            <person name="Bargiela R."/>
            <person name="Peplies J."/>
            <person name="Huws S.A."/>
            <person name="Newbold C.J."/>
            <person name="Golyshin P.N."/>
            <person name="Simon M.A."/>
            <person name="Lopez G."/>
            <person name="Yakimov M.M."/>
            <person name="Ferrer M."/>
        </authorList>
    </citation>
    <scope>NUCLEOTIDE SEQUENCE</scope>
</reference>
<proteinExistence type="predicted"/>
<comment type="caution">
    <text evidence="1">The sequence shown here is derived from an EMBL/GenBank/DDBJ whole genome shotgun (WGS) entry which is preliminary data.</text>
</comment>
<accession>J9D8P4</accession>
<protein>
    <submittedName>
        <fullName evidence="1">Uncharacterized protein</fullName>
    </submittedName>
</protein>
<evidence type="ECO:0000313" key="1">
    <source>
        <dbReference type="EMBL" id="EJX09176.1"/>
    </source>
</evidence>
<sequence>MKTKKLKFIVADTFDMASLDGTAYETIGVVYARHGREVKFVYKQNEGKVWADKIVVELQGYNLDGQQHSGTISYIETSSSAANTDLTVTYTANTLQQLADRLNTVFASQPVMVTQKWHAYISEGKLLISYDYNFWQQGTKNIAKDGFTFNKDYYFKDIPYYCSIRRKNGFSGGDGAVVSMPVAMKYYGTSTGASDSSGNVGQDMDSLENRQHPVNKTSYLGKSADGLDHCAGLRKKYGEGEQGWLNCLKTFKPVCPTDTGNFGEHNGHALTRAIASYKDQNGHSIAPAADYCLSVSTAVLPAGSFYLPTVEDLSNLMAVIKYGTSPIDDCPINSMLQKMNGTTVANTSYWWSCCRVYWFN</sequence>
<dbReference type="EMBL" id="AMCI01000444">
    <property type="protein sequence ID" value="EJX09176.1"/>
    <property type="molecule type" value="Genomic_DNA"/>
</dbReference>
<organism evidence="1">
    <name type="scientific">gut metagenome</name>
    <dbReference type="NCBI Taxonomy" id="749906"/>
    <lineage>
        <taxon>unclassified sequences</taxon>
        <taxon>metagenomes</taxon>
        <taxon>organismal metagenomes</taxon>
    </lineage>
</organism>
<gene>
    <name evidence="1" type="ORF">EVA_02712</name>
</gene>